<reference evidence="4" key="1">
    <citation type="journal article" date="2006" name="PLoS Biol.">
        <title>Macronuclear genome sequence of the ciliate Tetrahymena thermophila, a model eukaryote.</title>
        <authorList>
            <person name="Eisen J.A."/>
            <person name="Coyne R.S."/>
            <person name="Wu M."/>
            <person name="Wu D."/>
            <person name="Thiagarajan M."/>
            <person name="Wortman J.R."/>
            <person name="Badger J.H."/>
            <person name="Ren Q."/>
            <person name="Amedeo P."/>
            <person name="Jones K.M."/>
            <person name="Tallon L.J."/>
            <person name="Delcher A.L."/>
            <person name="Salzberg S.L."/>
            <person name="Silva J.C."/>
            <person name="Haas B.J."/>
            <person name="Majoros W.H."/>
            <person name="Farzad M."/>
            <person name="Carlton J.M."/>
            <person name="Smith R.K. Jr."/>
            <person name="Garg J."/>
            <person name="Pearlman R.E."/>
            <person name="Karrer K.M."/>
            <person name="Sun L."/>
            <person name="Manning G."/>
            <person name="Elde N.C."/>
            <person name="Turkewitz A.P."/>
            <person name="Asai D.J."/>
            <person name="Wilkes D.E."/>
            <person name="Wang Y."/>
            <person name="Cai H."/>
            <person name="Collins K."/>
            <person name="Stewart B.A."/>
            <person name="Lee S.R."/>
            <person name="Wilamowska K."/>
            <person name="Weinberg Z."/>
            <person name="Ruzzo W.L."/>
            <person name="Wloga D."/>
            <person name="Gaertig J."/>
            <person name="Frankel J."/>
            <person name="Tsao C.-C."/>
            <person name="Gorovsky M.A."/>
            <person name="Keeling P.J."/>
            <person name="Waller R.F."/>
            <person name="Patron N.J."/>
            <person name="Cherry J.M."/>
            <person name="Stover N.A."/>
            <person name="Krieger C.J."/>
            <person name="del Toro C."/>
            <person name="Ryder H.F."/>
            <person name="Williamson S.C."/>
            <person name="Barbeau R.A."/>
            <person name="Hamilton E.P."/>
            <person name="Orias E."/>
        </authorList>
    </citation>
    <scope>NUCLEOTIDE SEQUENCE [LARGE SCALE GENOMIC DNA]</scope>
    <source>
        <strain evidence="4">SB210</strain>
    </source>
</reference>
<evidence type="ECO:0000256" key="2">
    <source>
        <dbReference type="SAM" id="SignalP"/>
    </source>
</evidence>
<dbReference type="RefSeq" id="XP_001024789.1">
    <property type="nucleotide sequence ID" value="XM_001024789.3"/>
</dbReference>
<dbReference type="GeneID" id="7829188"/>
<proteinExistence type="predicted"/>
<feature type="signal peptide" evidence="2">
    <location>
        <begin position="1"/>
        <end position="18"/>
    </location>
</feature>
<dbReference type="InParanoid" id="I7M3Y5"/>
<feature type="transmembrane region" description="Helical" evidence="1">
    <location>
        <begin position="192"/>
        <end position="210"/>
    </location>
</feature>
<dbReference type="HOGENOM" id="CLU_1307071_0_0_1"/>
<evidence type="ECO:0000313" key="3">
    <source>
        <dbReference type="EMBL" id="EAS04544.1"/>
    </source>
</evidence>
<dbReference type="Proteomes" id="UP000009168">
    <property type="component" value="Unassembled WGS sequence"/>
</dbReference>
<dbReference type="AlphaFoldDB" id="I7M3Y5"/>
<accession>I7M3Y5</accession>
<protein>
    <submittedName>
        <fullName evidence="3">Transmembrane protein, putative</fullName>
    </submittedName>
</protein>
<sequence length="211" mass="24096">MQIQILLIFTIFISSCLAGNYLDNYFCQNEICNQYWVNCKDQNLTPDQTQYCATRSLFLGCIALIDQNLSPSVKYQKYNDCRKQVTFDNGNQFFYFLNCQVNCGYQQLWVQCSQKLKQIDTCPGTDCPSSEDFQSWNNDYQKCTAEQDTNLCSFVSDDLVTDCSNSVKAKCKILASKSAGSSNKYVQLMQCSSNSMLLIFSLIALLNFLLF</sequence>
<keyword evidence="1" id="KW-0472">Membrane</keyword>
<name>I7M3Y5_TETTS</name>
<keyword evidence="1" id="KW-1133">Transmembrane helix</keyword>
<keyword evidence="1 3" id="KW-0812">Transmembrane</keyword>
<dbReference type="KEGG" id="tet:TTHERM_00237590"/>
<organism evidence="3 4">
    <name type="scientific">Tetrahymena thermophila (strain SB210)</name>
    <dbReference type="NCBI Taxonomy" id="312017"/>
    <lineage>
        <taxon>Eukaryota</taxon>
        <taxon>Sar</taxon>
        <taxon>Alveolata</taxon>
        <taxon>Ciliophora</taxon>
        <taxon>Intramacronucleata</taxon>
        <taxon>Oligohymenophorea</taxon>
        <taxon>Hymenostomatida</taxon>
        <taxon>Tetrahymenina</taxon>
        <taxon>Tetrahymenidae</taxon>
        <taxon>Tetrahymena</taxon>
    </lineage>
</organism>
<dbReference type="EMBL" id="GG662443">
    <property type="protein sequence ID" value="EAS04544.1"/>
    <property type="molecule type" value="Genomic_DNA"/>
</dbReference>
<keyword evidence="4" id="KW-1185">Reference proteome</keyword>
<keyword evidence="2" id="KW-0732">Signal</keyword>
<evidence type="ECO:0000256" key="1">
    <source>
        <dbReference type="SAM" id="Phobius"/>
    </source>
</evidence>
<evidence type="ECO:0000313" key="4">
    <source>
        <dbReference type="Proteomes" id="UP000009168"/>
    </source>
</evidence>
<gene>
    <name evidence="3" type="ORF">TTHERM_00237590</name>
</gene>
<feature type="chain" id="PRO_5003712207" evidence="2">
    <location>
        <begin position="19"/>
        <end position="211"/>
    </location>
</feature>